<feature type="domain" description="CarD-like/TRCF RNAP-interacting" evidence="1">
    <location>
        <begin position="1"/>
        <end position="113"/>
    </location>
</feature>
<dbReference type="GO" id="GO:0009303">
    <property type="term" value="P:rRNA transcription"/>
    <property type="evidence" value="ECO:0007669"/>
    <property type="project" value="TreeGrafter"/>
</dbReference>
<dbReference type="Proteomes" id="UP000021369">
    <property type="component" value="Unassembled WGS sequence"/>
</dbReference>
<name>A0A011UAI0_RUMAL</name>
<sequence length="165" mass="19546">MYKVDDMVMYGSFGICKVTEIEKRDLTGEEQEYYILKHINSEKNIFYVPTNNDKALSKMHRICSKAEVDELISHMNSEGLIWIDNDIKRKEVYSRIIKDADKHEIIRLIKTLYLRRKELAKNGKKLRSTDENYLNLAENMLFEEFAYALDIDKSEVVEYIEKHIA</sequence>
<dbReference type="AlphaFoldDB" id="A0A011UAI0"/>
<dbReference type="Pfam" id="PF21095">
    <property type="entry name" value="CarD_C"/>
    <property type="match status" value="1"/>
</dbReference>
<evidence type="ECO:0000313" key="3">
    <source>
        <dbReference type="Proteomes" id="UP000021369"/>
    </source>
</evidence>
<dbReference type="InterPro" id="IPR052531">
    <property type="entry name" value="CarD-like_regulator"/>
</dbReference>
<dbReference type="InterPro" id="IPR003711">
    <property type="entry name" value="CarD-like/TRCF_RID"/>
</dbReference>
<dbReference type="SUPFAM" id="SSF141259">
    <property type="entry name" value="CarD-like"/>
    <property type="match status" value="1"/>
</dbReference>
<reference evidence="2 3" key="1">
    <citation type="submission" date="2013-06" db="EMBL/GenBank/DDBJ databases">
        <title>Rumen cellulosomics: divergent fiber-degrading strategies revealed by comparative genome-wide analysis of six Ruminococcal strains.</title>
        <authorList>
            <person name="Dassa B."/>
            <person name="Borovok I."/>
            <person name="Lamed R."/>
            <person name="Flint H."/>
            <person name="Yeoman C.J."/>
            <person name="White B."/>
            <person name="Bayer E.A."/>
        </authorList>
    </citation>
    <scope>NUCLEOTIDE SEQUENCE [LARGE SCALE GENOMIC DNA]</scope>
    <source>
        <strain evidence="2 3">SY3</strain>
    </source>
</reference>
<dbReference type="Pfam" id="PF02559">
    <property type="entry name" value="CarD_TRCF_RID"/>
    <property type="match status" value="1"/>
</dbReference>
<dbReference type="Gene3D" id="1.20.58.1290">
    <property type="entry name" value="CarD-like, C-terminal domain"/>
    <property type="match status" value="1"/>
</dbReference>
<dbReference type="RefSeq" id="WP_037289142.1">
    <property type="nucleotide sequence ID" value="NZ_JEOB01000004.1"/>
</dbReference>
<proteinExistence type="predicted"/>
<dbReference type="PANTHER" id="PTHR38447:SF1">
    <property type="entry name" value="RNA POLYMERASE-BINDING TRANSCRIPTION FACTOR CARD"/>
    <property type="match status" value="1"/>
</dbReference>
<evidence type="ECO:0000313" key="2">
    <source>
        <dbReference type="EMBL" id="EXM37599.1"/>
    </source>
</evidence>
<dbReference type="SMART" id="SM01058">
    <property type="entry name" value="CarD_TRCF"/>
    <property type="match status" value="1"/>
</dbReference>
<accession>A0A011UAI0</accession>
<dbReference type="OrthoDB" id="9786074at2"/>
<organism evidence="2 3">
    <name type="scientific">Ruminococcus albus SY3</name>
    <dbReference type="NCBI Taxonomy" id="1341156"/>
    <lineage>
        <taxon>Bacteria</taxon>
        <taxon>Bacillati</taxon>
        <taxon>Bacillota</taxon>
        <taxon>Clostridia</taxon>
        <taxon>Eubacteriales</taxon>
        <taxon>Oscillospiraceae</taxon>
        <taxon>Ruminococcus</taxon>
    </lineage>
</organism>
<protein>
    <submittedName>
        <fullName evidence="2">Transcriptional regulator</fullName>
    </submittedName>
</protein>
<dbReference type="InterPro" id="IPR042215">
    <property type="entry name" value="CarD-like_C"/>
</dbReference>
<dbReference type="PATRIC" id="fig|1341156.4.peg.3784"/>
<evidence type="ECO:0000259" key="1">
    <source>
        <dbReference type="SMART" id="SM01058"/>
    </source>
</evidence>
<dbReference type="PANTHER" id="PTHR38447">
    <property type="entry name" value="TRANSCRIPTION FACTOR YDEB-RELATED"/>
    <property type="match status" value="1"/>
</dbReference>
<dbReference type="Gene3D" id="2.40.10.170">
    <property type="match status" value="1"/>
</dbReference>
<keyword evidence="3" id="KW-1185">Reference proteome</keyword>
<gene>
    <name evidence="2" type="ORF">RASY3_13795</name>
</gene>
<dbReference type="EMBL" id="JEOB01000004">
    <property type="protein sequence ID" value="EXM37599.1"/>
    <property type="molecule type" value="Genomic_DNA"/>
</dbReference>
<comment type="caution">
    <text evidence="2">The sequence shown here is derived from an EMBL/GenBank/DDBJ whole genome shotgun (WGS) entry which is preliminary data.</text>
</comment>
<dbReference type="InterPro" id="IPR036101">
    <property type="entry name" value="CarD-like/TRCF_RID_sf"/>
</dbReference>
<dbReference type="InterPro" id="IPR048792">
    <property type="entry name" value="CarD_C"/>
</dbReference>